<dbReference type="SMART" id="SM00054">
    <property type="entry name" value="EFh"/>
    <property type="match status" value="3"/>
</dbReference>
<evidence type="ECO:0000256" key="1">
    <source>
        <dbReference type="ARBA" id="ARBA00022737"/>
    </source>
</evidence>
<evidence type="ECO:0000259" key="3">
    <source>
        <dbReference type="PROSITE" id="PS50222"/>
    </source>
</evidence>
<feature type="domain" description="EF-hand" evidence="3">
    <location>
        <begin position="55"/>
        <end position="90"/>
    </location>
</feature>
<reference evidence="4" key="1">
    <citation type="submission" date="2021-01" db="EMBL/GenBank/DDBJ databases">
        <authorList>
            <person name="Corre E."/>
            <person name="Pelletier E."/>
            <person name="Niang G."/>
            <person name="Scheremetjew M."/>
            <person name="Finn R."/>
            <person name="Kale V."/>
            <person name="Holt S."/>
            <person name="Cochrane G."/>
            <person name="Meng A."/>
            <person name="Brown T."/>
            <person name="Cohen L."/>
        </authorList>
    </citation>
    <scope>NUCLEOTIDE SEQUENCE</scope>
    <source>
        <strain evidence="4">PLY182g</strain>
    </source>
</reference>
<dbReference type="InterPro" id="IPR050230">
    <property type="entry name" value="CALM/Myosin/TropC-like"/>
</dbReference>
<dbReference type="PANTHER" id="PTHR23048">
    <property type="entry name" value="MYOSIN LIGHT CHAIN 1, 3"/>
    <property type="match status" value="1"/>
</dbReference>
<dbReference type="PROSITE" id="PS50222">
    <property type="entry name" value="EF_HAND_2"/>
    <property type="match status" value="3"/>
</dbReference>
<proteinExistence type="predicted"/>
<dbReference type="FunFam" id="1.10.238.10:FF:000001">
    <property type="entry name" value="Calmodulin 1"/>
    <property type="match status" value="1"/>
</dbReference>
<dbReference type="InterPro" id="IPR018247">
    <property type="entry name" value="EF_Hand_1_Ca_BS"/>
</dbReference>
<dbReference type="Pfam" id="PF13499">
    <property type="entry name" value="EF-hand_7"/>
    <property type="match status" value="1"/>
</dbReference>
<evidence type="ECO:0000256" key="2">
    <source>
        <dbReference type="ARBA" id="ARBA00022837"/>
    </source>
</evidence>
<dbReference type="Gene3D" id="1.10.238.10">
    <property type="entry name" value="EF-hand"/>
    <property type="match status" value="1"/>
</dbReference>
<dbReference type="CDD" id="cd00051">
    <property type="entry name" value="EFh"/>
    <property type="match status" value="1"/>
</dbReference>
<sequence length="137" mass="15956">MHSESKVLRLLGSNPRESEIALMLKQIDVNRDGTVDFDEFAFAWHQREVDNLEAEIDVELKFAFDMLDSDQNGFLSVKELVDKLTKVAEKLTVQEANEFLRHMDQDFDGHISFEEFKRMPCWQVPDANDNELAEFES</sequence>
<dbReference type="AlphaFoldDB" id="A0A7S0PWB7"/>
<dbReference type="PANTHER" id="PTHR23048:SF0">
    <property type="entry name" value="CALMODULIN LIKE 3"/>
    <property type="match status" value="1"/>
</dbReference>
<feature type="domain" description="EF-hand" evidence="3">
    <location>
        <begin position="15"/>
        <end position="50"/>
    </location>
</feature>
<dbReference type="GO" id="GO:0016460">
    <property type="term" value="C:myosin II complex"/>
    <property type="evidence" value="ECO:0007669"/>
    <property type="project" value="TreeGrafter"/>
</dbReference>
<dbReference type="SUPFAM" id="SSF47473">
    <property type="entry name" value="EF-hand"/>
    <property type="match status" value="1"/>
</dbReference>
<evidence type="ECO:0000313" key="4">
    <source>
        <dbReference type="EMBL" id="CAD8596969.1"/>
    </source>
</evidence>
<keyword evidence="1" id="KW-0677">Repeat</keyword>
<dbReference type="PROSITE" id="PS00018">
    <property type="entry name" value="EF_HAND_1"/>
    <property type="match status" value="2"/>
</dbReference>
<organism evidence="4">
    <name type="scientific">Coccolithus braarudii</name>
    <dbReference type="NCBI Taxonomy" id="221442"/>
    <lineage>
        <taxon>Eukaryota</taxon>
        <taxon>Haptista</taxon>
        <taxon>Haptophyta</taxon>
        <taxon>Prymnesiophyceae</taxon>
        <taxon>Coccolithales</taxon>
        <taxon>Coccolithaceae</taxon>
        <taxon>Coccolithus</taxon>
    </lineage>
</organism>
<dbReference type="InterPro" id="IPR011992">
    <property type="entry name" value="EF-hand-dom_pair"/>
</dbReference>
<name>A0A7S0PWB7_9EUKA</name>
<gene>
    <name evidence="4" type="ORF">CPEL01642_LOCUS298</name>
</gene>
<feature type="domain" description="EF-hand" evidence="3">
    <location>
        <begin position="91"/>
        <end position="126"/>
    </location>
</feature>
<dbReference type="GO" id="GO:0005509">
    <property type="term" value="F:calcium ion binding"/>
    <property type="evidence" value="ECO:0007669"/>
    <property type="project" value="InterPro"/>
</dbReference>
<dbReference type="EMBL" id="HBEY01000605">
    <property type="protein sequence ID" value="CAD8596969.1"/>
    <property type="molecule type" value="Transcribed_RNA"/>
</dbReference>
<dbReference type="Pfam" id="PF13833">
    <property type="entry name" value="EF-hand_8"/>
    <property type="match status" value="1"/>
</dbReference>
<accession>A0A7S0PWB7</accession>
<keyword evidence="2" id="KW-0106">Calcium</keyword>
<protein>
    <recommendedName>
        <fullName evidence="3">EF-hand domain-containing protein</fullName>
    </recommendedName>
</protein>
<dbReference type="InterPro" id="IPR002048">
    <property type="entry name" value="EF_hand_dom"/>
</dbReference>